<dbReference type="InterPro" id="IPR051449">
    <property type="entry name" value="ABC-2_transporter_component"/>
</dbReference>
<dbReference type="PROSITE" id="PS51012">
    <property type="entry name" value="ABC_TM2"/>
    <property type="match status" value="1"/>
</dbReference>
<dbReference type="Proteomes" id="UP000231693">
    <property type="component" value="Unassembled WGS sequence"/>
</dbReference>
<evidence type="ECO:0000256" key="3">
    <source>
        <dbReference type="ARBA" id="ARBA00022448"/>
    </source>
</evidence>
<evidence type="ECO:0000256" key="1">
    <source>
        <dbReference type="ARBA" id="ARBA00004651"/>
    </source>
</evidence>
<evidence type="ECO:0000259" key="10">
    <source>
        <dbReference type="PROSITE" id="PS51012"/>
    </source>
</evidence>
<feature type="transmembrane region" description="Helical" evidence="9">
    <location>
        <begin position="137"/>
        <end position="162"/>
    </location>
</feature>
<dbReference type="EMBL" id="PGFE01000001">
    <property type="protein sequence ID" value="PJJ77448.1"/>
    <property type="molecule type" value="Genomic_DNA"/>
</dbReference>
<dbReference type="InterPro" id="IPR013525">
    <property type="entry name" value="ABC2_TM"/>
</dbReference>
<comment type="caution">
    <text evidence="11">The sequence shown here is derived from an EMBL/GenBank/DDBJ whole genome shotgun (WGS) entry which is preliminary data.</text>
</comment>
<comment type="similarity">
    <text evidence="2">Belongs to the ABC-2 integral membrane protein family.</text>
</comment>
<dbReference type="GO" id="GO:0140359">
    <property type="term" value="F:ABC-type transporter activity"/>
    <property type="evidence" value="ECO:0007669"/>
    <property type="project" value="InterPro"/>
</dbReference>
<dbReference type="GO" id="GO:0005886">
    <property type="term" value="C:plasma membrane"/>
    <property type="evidence" value="ECO:0007669"/>
    <property type="project" value="UniProtKB-SubCell"/>
</dbReference>
<organism evidence="11 12">
    <name type="scientific">Sediminihabitans luteus</name>
    <dbReference type="NCBI Taxonomy" id="1138585"/>
    <lineage>
        <taxon>Bacteria</taxon>
        <taxon>Bacillati</taxon>
        <taxon>Actinomycetota</taxon>
        <taxon>Actinomycetes</taxon>
        <taxon>Micrococcales</taxon>
        <taxon>Cellulomonadaceae</taxon>
        <taxon>Sediminihabitans</taxon>
    </lineage>
</organism>
<gene>
    <name evidence="11" type="ORF">CLV28_0667</name>
</gene>
<protein>
    <submittedName>
        <fullName evidence="11">ABC-2 type transport system permease protein</fullName>
    </submittedName>
</protein>
<evidence type="ECO:0000256" key="2">
    <source>
        <dbReference type="ARBA" id="ARBA00007783"/>
    </source>
</evidence>
<feature type="compositionally biased region" description="Acidic residues" evidence="8">
    <location>
        <begin position="345"/>
        <end position="356"/>
    </location>
</feature>
<feature type="transmembrane region" description="Helical" evidence="9">
    <location>
        <begin position="306"/>
        <end position="328"/>
    </location>
</feature>
<dbReference type="PANTHER" id="PTHR30294">
    <property type="entry name" value="MEMBRANE COMPONENT OF ABC TRANSPORTER YHHJ-RELATED"/>
    <property type="match status" value="1"/>
</dbReference>
<keyword evidence="3" id="KW-0813">Transport</keyword>
<feature type="region of interest" description="Disordered" evidence="8">
    <location>
        <begin position="335"/>
        <end position="397"/>
    </location>
</feature>
<dbReference type="RefSeq" id="WP_100422375.1">
    <property type="nucleotide sequence ID" value="NZ_BOOX01000003.1"/>
</dbReference>
<name>A0A2M9D0B2_9CELL</name>
<feature type="transmembrane region" description="Helical" evidence="9">
    <location>
        <begin position="254"/>
        <end position="280"/>
    </location>
</feature>
<feature type="transmembrane region" description="Helical" evidence="9">
    <location>
        <begin position="191"/>
        <end position="210"/>
    </location>
</feature>
<evidence type="ECO:0000313" key="11">
    <source>
        <dbReference type="EMBL" id="PJJ77448.1"/>
    </source>
</evidence>
<evidence type="ECO:0000256" key="6">
    <source>
        <dbReference type="ARBA" id="ARBA00022989"/>
    </source>
</evidence>
<dbReference type="OrthoDB" id="9776218at2"/>
<dbReference type="AlphaFoldDB" id="A0A2M9D0B2"/>
<dbReference type="Pfam" id="PF12698">
    <property type="entry name" value="ABC2_membrane_3"/>
    <property type="match status" value="1"/>
</dbReference>
<keyword evidence="4" id="KW-1003">Cell membrane</keyword>
<evidence type="ECO:0000256" key="4">
    <source>
        <dbReference type="ARBA" id="ARBA00022475"/>
    </source>
</evidence>
<evidence type="ECO:0000256" key="8">
    <source>
        <dbReference type="SAM" id="MobiDB-lite"/>
    </source>
</evidence>
<keyword evidence="12" id="KW-1185">Reference proteome</keyword>
<keyword evidence="6 9" id="KW-1133">Transmembrane helix</keyword>
<feature type="compositionally biased region" description="Low complexity" evidence="8">
    <location>
        <begin position="357"/>
        <end position="379"/>
    </location>
</feature>
<evidence type="ECO:0000256" key="7">
    <source>
        <dbReference type="ARBA" id="ARBA00023136"/>
    </source>
</evidence>
<keyword evidence="7 9" id="KW-0472">Membrane</keyword>
<dbReference type="InterPro" id="IPR047817">
    <property type="entry name" value="ABC2_TM_bact-type"/>
</dbReference>
<feature type="transmembrane region" description="Helical" evidence="9">
    <location>
        <begin position="21"/>
        <end position="41"/>
    </location>
</feature>
<feature type="transmembrane region" description="Helical" evidence="9">
    <location>
        <begin position="216"/>
        <end position="242"/>
    </location>
</feature>
<proteinExistence type="inferred from homology"/>
<reference evidence="11 12" key="1">
    <citation type="submission" date="2017-11" db="EMBL/GenBank/DDBJ databases">
        <title>Genomic Encyclopedia of Archaeal and Bacterial Type Strains, Phase II (KMG-II): From Individual Species to Whole Genera.</title>
        <authorList>
            <person name="Goeker M."/>
        </authorList>
    </citation>
    <scope>NUCLEOTIDE SEQUENCE [LARGE SCALE GENOMIC DNA]</scope>
    <source>
        <strain evidence="11 12">DSM 25478</strain>
    </source>
</reference>
<keyword evidence="5 9" id="KW-0812">Transmembrane</keyword>
<dbReference type="PANTHER" id="PTHR30294:SF29">
    <property type="entry name" value="MULTIDRUG ABC TRANSPORTER PERMEASE YBHS-RELATED"/>
    <property type="match status" value="1"/>
</dbReference>
<feature type="domain" description="ABC transmembrane type-2" evidence="10">
    <location>
        <begin position="104"/>
        <end position="331"/>
    </location>
</feature>
<accession>A0A2M9D0B2</accession>
<evidence type="ECO:0000256" key="9">
    <source>
        <dbReference type="SAM" id="Phobius"/>
    </source>
</evidence>
<sequence length="397" mass="42016">MRAMIRKEFRELARDRRTVGLLVGMPLLLLVIFGYAANFYVDSVETAVVGPQASQLADTLPDVFDVTTTAPSDGQDAARDLLRDDEVDVAFVTGDATTLALVDGSNLFAAQSAVAAIKASGADLDLEVLYNPDLTTAWVMVPAIIGLILTFIGTIITSIGLVREREAGTLEQLAVMPIAPSTVILGKITPYFLLAALDMVIVTVLGMVLFDVPFNGSVLTFALGAAIFLFVVLGIGVFISTISKTAGQAIQSAFFVLLPQILLSGMIFPLEAMAAGVRWIGYLLPLTYFTKISQGVMLRGAPLSSLWVSFAVLTVMAVVIFTAATLRFRRDLAPERRSTGAAAESGDDTPGDDTPGDDTSSNDTSSNDNSSNDNSSNDNSNDDNPNDDAARTTGDVA</sequence>
<evidence type="ECO:0000313" key="12">
    <source>
        <dbReference type="Proteomes" id="UP000231693"/>
    </source>
</evidence>
<comment type="subcellular location">
    <subcellularLocation>
        <location evidence="1">Cell membrane</location>
        <topology evidence="1">Multi-pass membrane protein</topology>
    </subcellularLocation>
</comment>
<evidence type="ECO:0000256" key="5">
    <source>
        <dbReference type="ARBA" id="ARBA00022692"/>
    </source>
</evidence>